<comment type="caution">
    <text evidence="2">The sequence shown here is derived from an EMBL/GenBank/DDBJ whole genome shotgun (WGS) entry which is preliminary data.</text>
</comment>
<feature type="compositionally biased region" description="Basic and acidic residues" evidence="1">
    <location>
        <begin position="27"/>
        <end position="53"/>
    </location>
</feature>
<accession>A0ABT6V014</accession>
<evidence type="ECO:0000256" key="1">
    <source>
        <dbReference type="SAM" id="MobiDB-lite"/>
    </source>
</evidence>
<proteinExistence type="predicted"/>
<reference evidence="2 3" key="1">
    <citation type="submission" date="2023-04" db="EMBL/GenBank/DDBJ databases">
        <title>Halomonas strains isolated from rhizosphere soil.</title>
        <authorList>
            <person name="Xu L."/>
            <person name="Sun J.-Q."/>
        </authorList>
    </citation>
    <scope>NUCLEOTIDE SEQUENCE [LARGE SCALE GENOMIC DNA]</scope>
    <source>
        <strain evidence="2 3">LR5S20</strain>
    </source>
</reference>
<feature type="compositionally biased region" description="Low complexity" evidence="1">
    <location>
        <begin position="1"/>
        <end position="15"/>
    </location>
</feature>
<organism evidence="2 3">
    <name type="scientific">Halomonas rhizosphaerae</name>
    <dbReference type="NCBI Taxonomy" id="3043296"/>
    <lineage>
        <taxon>Bacteria</taxon>
        <taxon>Pseudomonadati</taxon>
        <taxon>Pseudomonadota</taxon>
        <taxon>Gammaproteobacteria</taxon>
        <taxon>Oceanospirillales</taxon>
        <taxon>Halomonadaceae</taxon>
        <taxon>Halomonas</taxon>
    </lineage>
</organism>
<feature type="region of interest" description="Disordered" evidence="1">
    <location>
        <begin position="1"/>
        <end position="53"/>
    </location>
</feature>
<protein>
    <recommendedName>
        <fullName evidence="4">DUF3618 domain-containing protein</fullName>
    </recommendedName>
</protein>
<evidence type="ECO:0000313" key="3">
    <source>
        <dbReference type="Proteomes" id="UP001225957"/>
    </source>
</evidence>
<evidence type="ECO:0008006" key="4">
    <source>
        <dbReference type="Google" id="ProtNLM"/>
    </source>
</evidence>
<dbReference type="Proteomes" id="UP001225957">
    <property type="component" value="Unassembled WGS sequence"/>
</dbReference>
<feature type="compositionally biased region" description="Polar residues" evidence="1">
    <location>
        <begin position="16"/>
        <end position="25"/>
    </location>
</feature>
<evidence type="ECO:0000313" key="2">
    <source>
        <dbReference type="EMBL" id="MDI5891554.1"/>
    </source>
</evidence>
<feature type="compositionally biased region" description="Basic and acidic residues" evidence="1">
    <location>
        <begin position="154"/>
        <end position="176"/>
    </location>
</feature>
<feature type="region of interest" description="Disordered" evidence="1">
    <location>
        <begin position="141"/>
        <end position="209"/>
    </location>
</feature>
<dbReference type="RefSeq" id="WP_282735502.1">
    <property type="nucleotide sequence ID" value="NZ_JASCQP010000026.1"/>
</dbReference>
<sequence>MTPSNPGSSRRSSGNMSDDPSNGSPKQKVDQDVREAKREVGSEAREKVEAGQHRFADEANALSDAIDAAASKLGDQDREGLARYARELSSNLANAAEQLEGRSVEELANDAKQLSRNNPALFMLGSIAVGFGLSRFFKASAEHDHHDDDDDEASMEHDHHDEDNAFRSDDTSRYEDGSTGTSAKQYEREMTEPYTTSTAPGSSHGRELL</sequence>
<keyword evidence="3" id="KW-1185">Reference proteome</keyword>
<dbReference type="EMBL" id="JASCQP010000026">
    <property type="protein sequence ID" value="MDI5891554.1"/>
    <property type="molecule type" value="Genomic_DNA"/>
</dbReference>
<gene>
    <name evidence="2" type="ORF">QLQ83_10635</name>
</gene>
<name>A0ABT6V014_9GAMM</name>